<sequence>MDVYVSSKVGKEWTKSGWFLLSHVSGYEIPCKSDVPTCGTVRYVLMNPCMGAVMRHDGSLILGRA</sequence>
<evidence type="ECO:0000313" key="2">
    <source>
        <dbReference type="Proteomes" id="UP000030686"/>
    </source>
</evidence>
<dbReference type="AlphaFoldDB" id="W6QFP6"/>
<dbReference type="Proteomes" id="UP000030686">
    <property type="component" value="Unassembled WGS sequence"/>
</dbReference>
<reference evidence="1" key="1">
    <citation type="journal article" date="2014" name="Nat. Commun.">
        <title>Multiple recent horizontal transfers of a large genomic region in cheese making fungi.</title>
        <authorList>
            <person name="Cheeseman K."/>
            <person name="Ropars J."/>
            <person name="Renault P."/>
            <person name="Dupont J."/>
            <person name="Gouzy J."/>
            <person name="Branca A."/>
            <person name="Abraham A.L."/>
            <person name="Ceppi M."/>
            <person name="Conseiller E."/>
            <person name="Debuchy R."/>
            <person name="Malagnac F."/>
            <person name="Goarin A."/>
            <person name="Silar P."/>
            <person name="Lacoste S."/>
            <person name="Sallet E."/>
            <person name="Bensimon A."/>
            <person name="Giraud T."/>
            <person name="Brygoo Y."/>
        </authorList>
    </citation>
    <scope>NUCLEOTIDE SEQUENCE [LARGE SCALE GENOMIC DNA]</scope>
    <source>
        <strain evidence="1">FM164</strain>
    </source>
</reference>
<gene>
    <name evidence="1" type="ORF">PROQFM164_S03g001493</name>
</gene>
<dbReference type="EMBL" id="HG792017">
    <property type="protein sequence ID" value="CDM34766.1"/>
    <property type="molecule type" value="Genomic_DNA"/>
</dbReference>
<organism evidence="1 2">
    <name type="scientific">Penicillium roqueforti (strain FM164)</name>
    <dbReference type="NCBI Taxonomy" id="1365484"/>
    <lineage>
        <taxon>Eukaryota</taxon>
        <taxon>Fungi</taxon>
        <taxon>Dikarya</taxon>
        <taxon>Ascomycota</taxon>
        <taxon>Pezizomycotina</taxon>
        <taxon>Eurotiomycetes</taxon>
        <taxon>Eurotiomycetidae</taxon>
        <taxon>Eurotiales</taxon>
        <taxon>Aspergillaceae</taxon>
        <taxon>Penicillium</taxon>
    </lineage>
</organism>
<proteinExistence type="predicted"/>
<keyword evidence="2" id="KW-1185">Reference proteome</keyword>
<protein>
    <submittedName>
        <fullName evidence="1">Genomic scaffold, ProqFM164S03</fullName>
    </submittedName>
</protein>
<name>W6QFP6_PENRF</name>
<accession>W6QFP6</accession>
<evidence type="ECO:0000313" key="1">
    <source>
        <dbReference type="EMBL" id="CDM34766.1"/>
    </source>
</evidence>